<dbReference type="AlphaFoldDB" id="A0A1D1VW01"/>
<dbReference type="GO" id="GO:0006891">
    <property type="term" value="P:intra-Golgi vesicle-mediated transport"/>
    <property type="evidence" value="ECO:0007669"/>
    <property type="project" value="InterPro"/>
</dbReference>
<keyword evidence="6" id="KW-0333">Golgi apparatus</keyword>
<proteinExistence type="inferred from homology"/>
<dbReference type="GO" id="GO:0017119">
    <property type="term" value="C:Golgi transport complex"/>
    <property type="evidence" value="ECO:0007669"/>
    <property type="project" value="InterPro"/>
</dbReference>
<dbReference type="STRING" id="947166.A0A1D1VW01"/>
<dbReference type="GO" id="GO:0000139">
    <property type="term" value="C:Golgi membrane"/>
    <property type="evidence" value="ECO:0007669"/>
    <property type="project" value="UniProtKB-SubCell"/>
</dbReference>
<dbReference type="OrthoDB" id="46189at2759"/>
<keyword evidence="4" id="KW-0813">Transport</keyword>
<dbReference type="Proteomes" id="UP000186922">
    <property type="component" value="Unassembled WGS sequence"/>
</dbReference>
<gene>
    <name evidence="10" type="primary">RvY_15379-1</name>
    <name evidence="10" type="synonym">RvY_15379.1</name>
    <name evidence="10" type="ORF">RvY_15379</name>
</gene>
<evidence type="ECO:0000313" key="11">
    <source>
        <dbReference type="Proteomes" id="UP000186922"/>
    </source>
</evidence>
<organism evidence="10 11">
    <name type="scientific">Ramazzottius varieornatus</name>
    <name type="common">Water bear</name>
    <name type="synonym">Tardigrade</name>
    <dbReference type="NCBI Taxonomy" id="947166"/>
    <lineage>
        <taxon>Eukaryota</taxon>
        <taxon>Metazoa</taxon>
        <taxon>Ecdysozoa</taxon>
        <taxon>Tardigrada</taxon>
        <taxon>Eutardigrada</taxon>
        <taxon>Parachela</taxon>
        <taxon>Hypsibioidea</taxon>
        <taxon>Ramazzottiidae</taxon>
        <taxon>Ramazzottius</taxon>
    </lineage>
</organism>
<dbReference type="GO" id="GO:0015031">
    <property type="term" value="P:protein transport"/>
    <property type="evidence" value="ECO:0007669"/>
    <property type="project" value="UniProtKB-KW"/>
</dbReference>
<dbReference type="InterPro" id="IPR033370">
    <property type="entry name" value="COG1"/>
</dbReference>
<keyword evidence="7" id="KW-0472">Membrane</keyword>
<feature type="coiled-coil region" evidence="8">
    <location>
        <begin position="12"/>
        <end position="39"/>
    </location>
</feature>
<name>A0A1D1VW01_RAMVA</name>
<keyword evidence="5" id="KW-0653">Protein transport</keyword>
<comment type="caution">
    <text evidence="10">The sequence shown here is derived from an EMBL/GenBank/DDBJ whole genome shotgun (WGS) entry which is preliminary data.</text>
</comment>
<comment type="subcellular location">
    <subcellularLocation>
        <location evidence="1">Golgi apparatus membrane</location>
        <topology evidence="1">Peripheral membrane protein</topology>
    </subcellularLocation>
</comment>
<protein>
    <recommendedName>
        <fullName evidence="3">Conserved oligomeric Golgi complex subunit 1</fullName>
    </recommendedName>
</protein>
<evidence type="ECO:0000256" key="4">
    <source>
        <dbReference type="ARBA" id="ARBA00022448"/>
    </source>
</evidence>
<dbReference type="Pfam" id="PF08700">
    <property type="entry name" value="VPS51_Exo84_N"/>
    <property type="match status" value="1"/>
</dbReference>
<accession>A0A1D1VW01</accession>
<evidence type="ECO:0000256" key="6">
    <source>
        <dbReference type="ARBA" id="ARBA00023034"/>
    </source>
</evidence>
<dbReference type="PANTHER" id="PTHR31658:SF0">
    <property type="entry name" value="CONSERVED OLIGOMERIC GOLGI COMPLEX SUBUNIT 1"/>
    <property type="match status" value="1"/>
</dbReference>
<evidence type="ECO:0000313" key="10">
    <source>
        <dbReference type="EMBL" id="GAV05211.1"/>
    </source>
</evidence>
<evidence type="ECO:0000256" key="8">
    <source>
        <dbReference type="SAM" id="Coils"/>
    </source>
</evidence>
<keyword evidence="8" id="KW-0175">Coiled coil</keyword>
<evidence type="ECO:0000256" key="3">
    <source>
        <dbReference type="ARBA" id="ARBA00020978"/>
    </source>
</evidence>
<evidence type="ECO:0000256" key="9">
    <source>
        <dbReference type="SAM" id="MobiDB-lite"/>
    </source>
</evidence>
<sequence length="805" mass="89752">MDVDSLCRKHTLAELKEIEKKLRTDVERKKEELRELVSVRYRDLIDAADKIQGMHRSITNVVDHLNHFRSVEVTPVTTEKAISHINHRVAPLNDALSSALLLAPETIMQCLDNCDTLTAALTYAFVRSLVWQRNIERPRVSEDTQWTFLRAYSNFISADVFKCLRAVSFERQEISGYFVSLMVLNSTAKTMDILPQFLSVRTAIINDFLTTSSNHSVKETVHLTLLSILETFRSVQEVFTSGRLVRFLSDFCRQAQPRIFQELFPNLPDTFLTPLKSYFDGVGTAAAESCLLPVGGNTEKTMLEWFDQVTSMTVENLPQVLNLLPSIQSVVEVHTIVTEALQGQEDCSSSVENIMADYPSEMERLSSLLENSIRQRFSIVLREKLEKILADTTSSLRSSVHNQKDDQTFRNLNAMGPFVPSLTGVEIAATLRPSARPKFPGSVKRQGRPKERDTSVASDPSTHLLSDLTAFIVEVESASTNLHDRSSTTWIDHTTTEAATDFMQHLTKTVQYLPEESSSPDRPRTLSWLHAFLRNVTSKSIPQLDGSSVRGTLAEVLKKELNACSDVLFEQWLTLTLDNFRGKFGKSLEENLDALKWSTDTLPFQTFTLEETDDAGKAVQFSVKVPTKASTCLHSALRLLHESLIGFAANQNVSQSTVPSRCFSLVASVYETFVGGLKHGAMKKNQALQLIFDVKVVGAFVRGRKGLPVGMSRTLQNIVDRISSFIDQIDYNILLPHLDQHAALHAAAVKSCYFSLISLENVPGHVTPALNARIEASKASLQGSLGLSPLNVSFNLLPLSANMKT</sequence>
<evidence type="ECO:0000256" key="5">
    <source>
        <dbReference type="ARBA" id="ARBA00022927"/>
    </source>
</evidence>
<evidence type="ECO:0000256" key="7">
    <source>
        <dbReference type="ARBA" id="ARBA00023136"/>
    </source>
</evidence>
<dbReference type="EMBL" id="BDGG01000012">
    <property type="protein sequence ID" value="GAV05211.1"/>
    <property type="molecule type" value="Genomic_DNA"/>
</dbReference>
<reference evidence="10 11" key="1">
    <citation type="journal article" date="2016" name="Nat. Commun.">
        <title>Extremotolerant tardigrade genome and improved radiotolerance of human cultured cells by tardigrade-unique protein.</title>
        <authorList>
            <person name="Hashimoto T."/>
            <person name="Horikawa D.D."/>
            <person name="Saito Y."/>
            <person name="Kuwahara H."/>
            <person name="Kozuka-Hata H."/>
            <person name="Shin-I T."/>
            <person name="Minakuchi Y."/>
            <person name="Ohishi K."/>
            <person name="Motoyama A."/>
            <person name="Aizu T."/>
            <person name="Enomoto A."/>
            <person name="Kondo K."/>
            <person name="Tanaka S."/>
            <person name="Hara Y."/>
            <person name="Koshikawa S."/>
            <person name="Sagara H."/>
            <person name="Miura T."/>
            <person name="Yokobori S."/>
            <person name="Miyagawa K."/>
            <person name="Suzuki Y."/>
            <person name="Kubo T."/>
            <person name="Oyama M."/>
            <person name="Kohara Y."/>
            <person name="Fujiyama A."/>
            <person name="Arakawa K."/>
            <person name="Katayama T."/>
            <person name="Toyoda A."/>
            <person name="Kunieda T."/>
        </authorList>
    </citation>
    <scope>NUCLEOTIDE SEQUENCE [LARGE SCALE GENOMIC DNA]</scope>
    <source>
        <strain evidence="10 11">YOKOZUNA-1</strain>
    </source>
</reference>
<evidence type="ECO:0000256" key="1">
    <source>
        <dbReference type="ARBA" id="ARBA00004395"/>
    </source>
</evidence>
<keyword evidence="11" id="KW-1185">Reference proteome</keyword>
<dbReference type="PANTHER" id="PTHR31658">
    <property type="entry name" value="CONSERVED OLIGOMERIC GOLGI COMPLEX SUBUNIT 1"/>
    <property type="match status" value="1"/>
</dbReference>
<feature type="region of interest" description="Disordered" evidence="9">
    <location>
        <begin position="435"/>
        <end position="461"/>
    </location>
</feature>
<comment type="similarity">
    <text evidence="2">Belongs to the COG1 family.</text>
</comment>
<evidence type="ECO:0000256" key="2">
    <source>
        <dbReference type="ARBA" id="ARBA00006653"/>
    </source>
</evidence>